<evidence type="ECO:0000313" key="2">
    <source>
        <dbReference type="EMBL" id="WXB06057.1"/>
    </source>
</evidence>
<gene>
    <name evidence="2" type="ORF">LVJ94_02100</name>
</gene>
<protein>
    <recommendedName>
        <fullName evidence="4">DUF3325 domain-containing protein</fullName>
    </recommendedName>
</protein>
<keyword evidence="3" id="KW-1185">Reference proteome</keyword>
<feature type="transmembrane region" description="Helical" evidence="1">
    <location>
        <begin position="29"/>
        <end position="47"/>
    </location>
</feature>
<keyword evidence="1" id="KW-0812">Transmembrane</keyword>
<keyword evidence="1" id="KW-1133">Transmembrane helix</keyword>
<dbReference type="EMBL" id="CP089983">
    <property type="protein sequence ID" value="WXB06057.1"/>
    <property type="molecule type" value="Genomic_DNA"/>
</dbReference>
<keyword evidence="1" id="KW-0472">Membrane</keyword>
<evidence type="ECO:0000313" key="3">
    <source>
        <dbReference type="Proteomes" id="UP001374803"/>
    </source>
</evidence>
<sequence>MVDLTAFSWSLLAFSLFHAASKRYPRWQAYLRTAGILFTVASLALWIHGNGAIIGSLLFIFSWVVSGSVFVVSVAMWPRLVWSIALVLPWVSALGLLLQGGHAP</sequence>
<evidence type="ECO:0008006" key="4">
    <source>
        <dbReference type="Google" id="ProtNLM"/>
    </source>
</evidence>
<organism evidence="2 3">
    <name type="scientific">Pendulispora rubella</name>
    <dbReference type="NCBI Taxonomy" id="2741070"/>
    <lineage>
        <taxon>Bacteria</taxon>
        <taxon>Pseudomonadati</taxon>
        <taxon>Myxococcota</taxon>
        <taxon>Myxococcia</taxon>
        <taxon>Myxococcales</taxon>
        <taxon>Sorangiineae</taxon>
        <taxon>Pendulisporaceae</taxon>
        <taxon>Pendulispora</taxon>
    </lineage>
</organism>
<dbReference type="RefSeq" id="WP_394835707.1">
    <property type="nucleotide sequence ID" value="NZ_CP089929.1"/>
</dbReference>
<reference evidence="2" key="1">
    <citation type="submission" date="2021-12" db="EMBL/GenBank/DDBJ databases">
        <title>Discovery of the Pendulisporaceae a myxobacterial family with distinct sporulation behavior and unique specialized metabolism.</title>
        <authorList>
            <person name="Garcia R."/>
            <person name="Popoff A."/>
            <person name="Bader C.D."/>
            <person name="Loehr J."/>
            <person name="Walesch S."/>
            <person name="Walt C."/>
            <person name="Boldt J."/>
            <person name="Bunk B."/>
            <person name="Haeckl F.J.F.P.J."/>
            <person name="Gunesch A.P."/>
            <person name="Birkelbach J."/>
            <person name="Nuebel U."/>
            <person name="Pietschmann T."/>
            <person name="Bach T."/>
            <person name="Mueller R."/>
        </authorList>
    </citation>
    <scope>NUCLEOTIDE SEQUENCE</scope>
    <source>
        <strain evidence="2">MSr11367</strain>
    </source>
</reference>
<dbReference type="Proteomes" id="UP001374803">
    <property type="component" value="Chromosome"/>
</dbReference>
<accession>A0ABZ2LBD3</accession>
<proteinExistence type="predicted"/>
<evidence type="ECO:0000256" key="1">
    <source>
        <dbReference type="SAM" id="Phobius"/>
    </source>
</evidence>
<feature type="transmembrane region" description="Helical" evidence="1">
    <location>
        <begin position="80"/>
        <end position="98"/>
    </location>
</feature>
<name>A0ABZ2LBD3_9BACT</name>
<feature type="transmembrane region" description="Helical" evidence="1">
    <location>
        <begin position="54"/>
        <end position="74"/>
    </location>
</feature>